<dbReference type="Pfam" id="PF08241">
    <property type="entry name" value="Methyltransf_11"/>
    <property type="match status" value="1"/>
</dbReference>
<accession>A0A2V4BKT6</accession>
<evidence type="ECO:0000256" key="1">
    <source>
        <dbReference type="ARBA" id="ARBA00022679"/>
    </source>
</evidence>
<dbReference type="Gene3D" id="3.40.50.150">
    <property type="entry name" value="Vaccinia Virus protein VP39"/>
    <property type="match status" value="1"/>
</dbReference>
<dbReference type="PANTHER" id="PTHR43861:SF3">
    <property type="entry name" value="PUTATIVE (AFU_ORTHOLOGUE AFUA_2G14390)-RELATED"/>
    <property type="match status" value="1"/>
</dbReference>
<keyword evidence="3" id="KW-0830">Ubiquinone</keyword>
<organism evidence="3 4">
    <name type="scientific">Prauserella muralis</name>
    <dbReference type="NCBI Taxonomy" id="588067"/>
    <lineage>
        <taxon>Bacteria</taxon>
        <taxon>Bacillati</taxon>
        <taxon>Actinomycetota</taxon>
        <taxon>Actinomycetes</taxon>
        <taxon>Pseudonocardiales</taxon>
        <taxon>Pseudonocardiaceae</taxon>
        <taxon>Prauserella</taxon>
    </lineage>
</organism>
<dbReference type="AlphaFoldDB" id="A0A2V4BKT6"/>
<evidence type="ECO:0000259" key="2">
    <source>
        <dbReference type="Pfam" id="PF08241"/>
    </source>
</evidence>
<proteinExistence type="predicted"/>
<gene>
    <name evidence="3" type="ORF">BAY60_02165</name>
</gene>
<comment type="caution">
    <text evidence="3">The sequence shown here is derived from an EMBL/GenBank/DDBJ whole genome shotgun (WGS) entry which is preliminary data.</text>
</comment>
<dbReference type="EMBL" id="MASW01000001">
    <property type="protein sequence ID" value="PXY31233.1"/>
    <property type="molecule type" value="Genomic_DNA"/>
</dbReference>
<protein>
    <submittedName>
        <fullName evidence="3">Ubiquinone biosynthesis protein</fullName>
    </submittedName>
</protein>
<dbReference type="OrthoDB" id="9795634at2"/>
<name>A0A2V4BKT6_9PSEU</name>
<feature type="domain" description="Methyltransferase type 11" evidence="2">
    <location>
        <begin position="24"/>
        <end position="119"/>
    </location>
</feature>
<dbReference type="GO" id="GO:0008757">
    <property type="term" value="F:S-adenosylmethionine-dependent methyltransferase activity"/>
    <property type="evidence" value="ECO:0007669"/>
    <property type="project" value="InterPro"/>
</dbReference>
<reference evidence="3 4" key="1">
    <citation type="submission" date="2016-07" db="EMBL/GenBank/DDBJ databases">
        <title>Draft genome sequence of Prauserella muralis DSM 45305, isolated from a mould-covered wall in an indoor environment.</title>
        <authorList>
            <person name="Ruckert C."/>
            <person name="Albersmeier A."/>
            <person name="Jiang C.-L."/>
            <person name="Jiang Y."/>
            <person name="Kalinowski J."/>
            <person name="Schneider O."/>
            <person name="Winkler A."/>
            <person name="Zotchev S.B."/>
        </authorList>
    </citation>
    <scope>NUCLEOTIDE SEQUENCE [LARGE SCALE GENOMIC DNA]</scope>
    <source>
        <strain evidence="3 4">DSM 45305</strain>
    </source>
</reference>
<evidence type="ECO:0000313" key="4">
    <source>
        <dbReference type="Proteomes" id="UP000249915"/>
    </source>
</evidence>
<dbReference type="CDD" id="cd02440">
    <property type="entry name" value="AdoMet_MTases"/>
    <property type="match status" value="1"/>
</dbReference>
<keyword evidence="4" id="KW-1185">Reference proteome</keyword>
<evidence type="ECO:0000313" key="3">
    <source>
        <dbReference type="EMBL" id="PXY31233.1"/>
    </source>
</evidence>
<dbReference type="SUPFAM" id="SSF53335">
    <property type="entry name" value="S-adenosyl-L-methionine-dependent methyltransferases"/>
    <property type="match status" value="1"/>
</dbReference>
<dbReference type="Proteomes" id="UP000249915">
    <property type="component" value="Unassembled WGS sequence"/>
</dbReference>
<dbReference type="PANTHER" id="PTHR43861">
    <property type="entry name" value="TRANS-ACONITATE 2-METHYLTRANSFERASE-RELATED"/>
    <property type="match status" value="1"/>
</dbReference>
<sequence length="240" mass="25540">MLEGYAADAAGFVLPLLRPGNLVLDVGRGEATLTLGTAAHPLRVLGVDADLARAAGARAAARRASVSTVDYLVAAPDLLPLPSSSVDIVYSHALLGELADPGAALTEFARVLRPGGTLAVSAADWSRARLRPKTANVDAALRGRHLLHRRSGGDPFAGRRVAEWVTRAGFYDVRSRTRYREGVGYQELARRVEAQLAAAVQTDEGARDQQLASAARSAWMWARGGSGDFAQCWTELLATR</sequence>
<dbReference type="InterPro" id="IPR013216">
    <property type="entry name" value="Methyltransf_11"/>
</dbReference>
<keyword evidence="1" id="KW-0808">Transferase</keyword>
<dbReference type="InterPro" id="IPR029063">
    <property type="entry name" value="SAM-dependent_MTases_sf"/>
</dbReference>
<dbReference type="RefSeq" id="WP_112279262.1">
    <property type="nucleotide sequence ID" value="NZ_MASW01000001.1"/>
</dbReference>